<dbReference type="Gene3D" id="1.25.40.820">
    <property type="match status" value="1"/>
</dbReference>
<dbReference type="PROSITE" id="PS51479">
    <property type="entry name" value="ZF_RTR1"/>
    <property type="match status" value="1"/>
</dbReference>
<protein>
    <recommendedName>
        <fullName evidence="12">RNA polymerase II subunit B1 CTD phosphatase RPAP2 homolog</fullName>
        <ecNumber evidence="12">3.1.3.16</ecNumber>
    </recommendedName>
</protein>
<evidence type="ECO:0000313" key="16">
    <source>
        <dbReference type="Proteomes" id="UP000054771"/>
    </source>
</evidence>
<keyword evidence="7 12" id="KW-0904">Protein phosphatase</keyword>
<dbReference type="InterPro" id="IPR007308">
    <property type="entry name" value="Rtr1/RPAP2_dom"/>
</dbReference>
<dbReference type="GO" id="GO:0043175">
    <property type="term" value="F:RNA polymerase core enzyme binding"/>
    <property type="evidence" value="ECO:0007669"/>
    <property type="project" value="UniProtKB-UniRule"/>
</dbReference>
<dbReference type="GO" id="GO:0008420">
    <property type="term" value="F:RNA polymerase II CTD heptapeptide repeat phosphatase activity"/>
    <property type="evidence" value="ECO:0007669"/>
    <property type="project" value="UniProtKB-UniRule"/>
</dbReference>
<evidence type="ECO:0000256" key="13">
    <source>
        <dbReference type="SAM" id="MobiDB-lite"/>
    </source>
</evidence>
<dbReference type="GO" id="GO:0005634">
    <property type="term" value="C:nucleus"/>
    <property type="evidence" value="ECO:0007669"/>
    <property type="project" value="UniProtKB-SubCell"/>
</dbReference>
<dbReference type="EMBL" id="CDMC01000001">
    <property type="protein sequence ID" value="CEL01247.1"/>
    <property type="molecule type" value="Genomic_DNA"/>
</dbReference>
<evidence type="ECO:0000256" key="6">
    <source>
        <dbReference type="ARBA" id="ARBA00022833"/>
    </source>
</evidence>
<accession>A0A0U5FW11</accession>
<evidence type="ECO:0000256" key="5">
    <source>
        <dbReference type="ARBA" id="ARBA00022801"/>
    </source>
</evidence>
<evidence type="ECO:0000256" key="2">
    <source>
        <dbReference type="ARBA" id="ARBA00005676"/>
    </source>
</evidence>
<reference evidence="16" key="1">
    <citation type="journal article" date="2016" name="Genome Announc.">
        <title>Draft genome sequences of fungus Aspergillus calidoustus.</title>
        <authorList>
            <person name="Horn F."/>
            <person name="Linde J."/>
            <person name="Mattern D.J."/>
            <person name="Walther G."/>
            <person name="Guthke R."/>
            <person name="Scherlach K."/>
            <person name="Martin K."/>
            <person name="Brakhage A.A."/>
            <person name="Petzke L."/>
            <person name="Valiante V."/>
        </authorList>
    </citation>
    <scope>NUCLEOTIDE SEQUENCE [LARGE SCALE GENOMIC DNA]</scope>
    <source>
        <strain evidence="16">SF006504</strain>
    </source>
</reference>
<dbReference type="PANTHER" id="PTHR14732:SF0">
    <property type="entry name" value="RNA POLYMERASE II SUBUNIT B1 CTD PHOSPHATASE RPAP2-RELATED"/>
    <property type="match status" value="1"/>
</dbReference>
<evidence type="ECO:0000256" key="12">
    <source>
        <dbReference type="RuleBase" id="RU367080"/>
    </source>
</evidence>
<dbReference type="PANTHER" id="PTHR14732">
    <property type="entry name" value="RNA POLYMERASE II SUBUNIT B1 CTD PHOSPHATASE RPAP2-RELATED"/>
    <property type="match status" value="1"/>
</dbReference>
<dbReference type="GO" id="GO:0008270">
    <property type="term" value="F:zinc ion binding"/>
    <property type="evidence" value="ECO:0007669"/>
    <property type="project" value="UniProtKB-KW"/>
</dbReference>
<evidence type="ECO:0000256" key="9">
    <source>
        <dbReference type="ARBA" id="ARBA00047761"/>
    </source>
</evidence>
<keyword evidence="4 12" id="KW-0863">Zinc-finger</keyword>
<comment type="catalytic activity">
    <reaction evidence="10 12">
        <text>O-phospho-L-threonyl-[protein] + H2O = L-threonyl-[protein] + phosphate</text>
        <dbReference type="Rhea" id="RHEA:47004"/>
        <dbReference type="Rhea" id="RHEA-COMP:11060"/>
        <dbReference type="Rhea" id="RHEA-COMP:11605"/>
        <dbReference type="ChEBI" id="CHEBI:15377"/>
        <dbReference type="ChEBI" id="CHEBI:30013"/>
        <dbReference type="ChEBI" id="CHEBI:43474"/>
        <dbReference type="ChEBI" id="CHEBI:61977"/>
        <dbReference type="EC" id="3.1.3.16"/>
    </reaction>
</comment>
<comment type="catalytic activity">
    <reaction evidence="9 12">
        <text>O-phospho-L-seryl-[protein] + H2O = L-seryl-[protein] + phosphate</text>
        <dbReference type="Rhea" id="RHEA:20629"/>
        <dbReference type="Rhea" id="RHEA-COMP:9863"/>
        <dbReference type="Rhea" id="RHEA-COMP:11604"/>
        <dbReference type="ChEBI" id="CHEBI:15377"/>
        <dbReference type="ChEBI" id="CHEBI:29999"/>
        <dbReference type="ChEBI" id="CHEBI:43474"/>
        <dbReference type="ChEBI" id="CHEBI:83421"/>
        <dbReference type="EC" id="3.1.3.16"/>
    </reaction>
</comment>
<dbReference type="Pfam" id="PF04181">
    <property type="entry name" value="RPAP2_Rtr1"/>
    <property type="match status" value="1"/>
</dbReference>
<proteinExistence type="inferred from homology"/>
<comment type="similarity">
    <text evidence="2 11 12">Belongs to the RPAP2 family.</text>
</comment>
<dbReference type="STRING" id="454130.A0A0U5FW11"/>
<keyword evidence="8 12" id="KW-0539">Nucleus</keyword>
<dbReference type="InterPro" id="IPR038534">
    <property type="entry name" value="Rtr1/RPAP2_sf"/>
</dbReference>
<organism evidence="15 16">
    <name type="scientific">Aspergillus calidoustus</name>
    <dbReference type="NCBI Taxonomy" id="454130"/>
    <lineage>
        <taxon>Eukaryota</taxon>
        <taxon>Fungi</taxon>
        <taxon>Dikarya</taxon>
        <taxon>Ascomycota</taxon>
        <taxon>Pezizomycotina</taxon>
        <taxon>Eurotiomycetes</taxon>
        <taxon>Eurotiomycetidae</taxon>
        <taxon>Eurotiales</taxon>
        <taxon>Aspergillaceae</taxon>
        <taxon>Aspergillus</taxon>
        <taxon>Aspergillus subgen. Nidulantes</taxon>
    </lineage>
</organism>
<dbReference type="GO" id="GO:0005737">
    <property type="term" value="C:cytoplasm"/>
    <property type="evidence" value="ECO:0007669"/>
    <property type="project" value="TreeGrafter"/>
</dbReference>
<dbReference type="OrthoDB" id="2590500at2759"/>
<keyword evidence="5 12" id="KW-0378">Hydrolase</keyword>
<evidence type="ECO:0000259" key="14">
    <source>
        <dbReference type="PROSITE" id="PS51479"/>
    </source>
</evidence>
<keyword evidence="16" id="KW-1185">Reference proteome</keyword>
<dbReference type="EC" id="3.1.3.16" evidence="12"/>
<sequence>MSSDAPVLKTSLPSIHAASSRQSNRSPPKPRPGDSRRSPLKAKPKQKPSNKPETDPRHLAIALHHAHRIQAQKDAQDLILDRILELVALPTSPSADPASPSAEDTYKFKSALVPFQPADYDNLIQERNIEGLCGYGLCPREHRKEDSRGTFRITWGARGSGPGGRGREMNIVPREQYEMWCADACAERAMYIRVQLAAEPVWERRSDDLRGKELLLLEEGRSSGKGKSAVRDPASVKEVLGQLDNLHMDTTPEPSAVADDISRLTVQDDDDAHSRELAMERGDRNPAFQSGRVDVQIQEKSSSGRTVTAPQLRPGDEKGGSIEGYVPEDS</sequence>
<evidence type="ECO:0000313" key="15">
    <source>
        <dbReference type="EMBL" id="CEL01247.1"/>
    </source>
</evidence>
<feature type="domain" description="RTR1-type" evidence="14">
    <location>
        <begin position="110"/>
        <end position="205"/>
    </location>
</feature>
<comment type="function">
    <text evidence="12">Putative RNA polymerase II subunit B1 C-terminal domain (CTD) phosphatase involved in RNA polymerase II transcription regulation.</text>
</comment>
<keyword evidence="3 12" id="KW-0479">Metal-binding</keyword>
<feature type="compositionally biased region" description="Polar residues" evidence="13">
    <location>
        <begin position="11"/>
        <end position="26"/>
    </location>
</feature>
<dbReference type="OMA" id="IQAQKDT"/>
<gene>
    <name evidence="15" type="ORF">ASPCAL00835</name>
</gene>
<keyword evidence="6 12" id="KW-0862">Zinc</keyword>
<name>A0A0U5FW11_ASPCI</name>
<dbReference type="AlphaFoldDB" id="A0A0U5FW11"/>
<feature type="region of interest" description="Disordered" evidence="13">
    <location>
        <begin position="280"/>
        <end position="330"/>
    </location>
</feature>
<comment type="subcellular location">
    <subcellularLocation>
        <location evidence="1 12">Nucleus</location>
    </subcellularLocation>
</comment>
<evidence type="ECO:0000256" key="11">
    <source>
        <dbReference type="PROSITE-ProRule" id="PRU00812"/>
    </source>
</evidence>
<evidence type="ECO:0000256" key="4">
    <source>
        <dbReference type="ARBA" id="ARBA00022771"/>
    </source>
</evidence>
<feature type="compositionally biased region" description="Basic residues" evidence="13">
    <location>
        <begin position="38"/>
        <end position="48"/>
    </location>
</feature>
<evidence type="ECO:0000256" key="1">
    <source>
        <dbReference type="ARBA" id="ARBA00004123"/>
    </source>
</evidence>
<dbReference type="InterPro" id="IPR039693">
    <property type="entry name" value="Rtr1/RPAP2"/>
</dbReference>
<feature type="compositionally biased region" description="Polar residues" evidence="13">
    <location>
        <begin position="298"/>
        <end position="309"/>
    </location>
</feature>
<evidence type="ECO:0000256" key="8">
    <source>
        <dbReference type="ARBA" id="ARBA00023242"/>
    </source>
</evidence>
<evidence type="ECO:0000256" key="3">
    <source>
        <dbReference type="ARBA" id="ARBA00022723"/>
    </source>
</evidence>
<evidence type="ECO:0000256" key="10">
    <source>
        <dbReference type="ARBA" id="ARBA00048336"/>
    </source>
</evidence>
<evidence type="ECO:0000256" key="7">
    <source>
        <dbReference type="ARBA" id="ARBA00022912"/>
    </source>
</evidence>
<dbReference type="FunFam" id="1.25.40.820:FF:000004">
    <property type="entry name" value="Putative RNA polymerase II subunit B1 CTD phosphatase rtr1"/>
    <property type="match status" value="1"/>
</dbReference>
<dbReference type="Proteomes" id="UP000054771">
    <property type="component" value="Unassembled WGS sequence"/>
</dbReference>
<feature type="region of interest" description="Disordered" evidence="13">
    <location>
        <begin position="1"/>
        <end position="56"/>
    </location>
</feature>